<protein>
    <submittedName>
        <fullName evidence="2">Uncharacterized protein</fullName>
    </submittedName>
</protein>
<dbReference type="Ensembl" id="ENSACOT00000004646.1">
    <property type="protein sequence ID" value="ENSACOP00000004470.1"/>
    <property type="gene ID" value="ENSACOG00000003177.1"/>
</dbReference>
<dbReference type="AlphaFoldDB" id="A0A8B9ITA1"/>
<keyword evidence="3" id="KW-1185">Reference proteome</keyword>
<evidence type="ECO:0000313" key="3">
    <source>
        <dbReference type="Proteomes" id="UP000694522"/>
    </source>
</evidence>
<evidence type="ECO:0000256" key="1">
    <source>
        <dbReference type="SAM" id="MobiDB-lite"/>
    </source>
</evidence>
<sequence length="138" mass="15082">MTRANYPRCRRPGRWLQLGGRRRGAGAVWGGGGGPGAPGIPGGPGGPSPVRSRLYEHVREGRSARPQLEVSALSERELERRQGALRGRDLREIAMTWTRLLDVRAAIARLEEEKGQVARGVRALLVRDSSPIVPHRAP</sequence>
<dbReference type="Proteomes" id="UP000694522">
    <property type="component" value="Unplaced"/>
</dbReference>
<evidence type="ECO:0000313" key="2">
    <source>
        <dbReference type="Ensembl" id="ENSACOP00000004470.1"/>
    </source>
</evidence>
<dbReference type="InterPro" id="IPR042103">
    <property type="entry name" value="SerRS_1_N_sf"/>
</dbReference>
<feature type="compositionally biased region" description="Gly residues" evidence="1">
    <location>
        <begin position="27"/>
        <end position="45"/>
    </location>
</feature>
<organism evidence="2 3">
    <name type="scientific">Amazona collaria</name>
    <name type="common">yellow-billed parrot</name>
    <dbReference type="NCBI Taxonomy" id="241587"/>
    <lineage>
        <taxon>Eukaryota</taxon>
        <taxon>Metazoa</taxon>
        <taxon>Chordata</taxon>
        <taxon>Craniata</taxon>
        <taxon>Vertebrata</taxon>
        <taxon>Euteleostomi</taxon>
        <taxon>Archelosauria</taxon>
        <taxon>Archosauria</taxon>
        <taxon>Dinosauria</taxon>
        <taxon>Saurischia</taxon>
        <taxon>Theropoda</taxon>
        <taxon>Coelurosauria</taxon>
        <taxon>Aves</taxon>
        <taxon>Neognathae</taxon>
        <taxon>Neoaves</taxon>
        <taxon>Telluraves</taxon>
        <taxon>Australaves</taxon>
        <taxon>Psittaciformes</taxon>
        <taxon>Psittacidae</taxon>
        <taxon>Amazona</taxon>
    </lineage>
</organism>
<accession>A0A8B9ITA1</accession>
<reference evidence="2" key="1">
    <citation type="submission" date="2025-08" db="UniProtKB">
        <authorList>
            <consortium name="Ensembl"/>
        </authorList>
    </citation>
    <scope>IDENTIFICATION</scope>
</reference>
<feature type="region of interest" description="Disordered" evidence="1">
    <location>
        <begin position="26"/>
        <end position="50"/>
    </location>
</feature>
<reference evidence="2" key="2">
    <citation type="submission" date="2025-09" db="UniProtKB">
        <authorList>
            <consortium name="Ensembl"/>
        </authorList>
    </citation>
    <scope>IDENTIFICATION</scope>
</reference>
<proteinExistence type="predicted"/>
<dbReference type="Gene3D" id="1.10.287.40">
    <property type="entry name" value="Serine-tRNA synthetase, tRNA binding domain"/>
    <property type="match status" value="1"/>
</dbReference>
<name>A0A8B9ITA1_9PSIT</name>